<proteinExistence type="predicted"/>
<protein>
    <submittedName>
        <fullName evidence="2">Ribosomal large subunit pseudouridine synthase A</fullName>
        <ecNumber evidence="2">5.4.99.28</ecNumber>
    </submittedName>
</protein>
<keyword evidence="2" id="KW-0413">Isomerase</keyword>
<dbReference type="CDD" id="cd02869">
    <property type="entry name" value="PseudoU_synth_RluA_like"/>
    <property type="match status" value="1"/>
</dbReference>
<dbReference type="Pfam" id="PF00849">
    <property type="entry name" value="PseudoU_synth_2"/>
    <property type="match status" value="1"/>
</dbReference>
<evidence type="ECO:0000313" key="2">
    <source>
        <dbReference type="EMBL" id="QBZ83740.1"/>
    </source>
</evidence>
<name>A0A4P7P0S6_9GAMM</name>
<dbReference type="InterPro" id="IPR050188">
    <property type="entry name" value="RluA_PseudoU_synthase"/>
</dbReference>
<dbReference type="GO" id="GO:0006396">
    <property type="term" value="P:RNA processing"/>
    <property type="evidence" value="ECO:0007669"/>
    <property type="project" value="UniProtKB-ARBA"/>
</dbReference>
<evidence type="ECO:0000313" key="3">
    <source>
        <dbReference type="Proteomes" id="UP000296201"/>
    </source>
</evidence>
<dbReference type="GO" id="GO:0003723">
    <property type="term" value="F:RNA binding"/>
    <property type="evidence" value="ECO:0007669"/>
    <property type="project" value="InterPro"/>
</dbReference>
<keyword evidence="3" id="KW-1185">Reference proteome</keyword>
<dbReference type="PANTHER" id="PTHR21600">
    <property type="entry name" value="MITOCHONDRIAL RNA PSEUDOURIDINE SYNTHASE"/>
    <property type="match status" value="1"/>
</dbReference>
<dbReference type="RefSeq" id="WP_135796336.1">
    <property type="nucleotide sequence ID" value="NZ_CP032096.1"/>
</dbReference>
<dbReference type="EC" id="5.4.99.28" evidence="2"/>
<dbReference type="SUPFAM" id="SSF55120">
    <property type="entry name" value="Pseudouridine synthase"/>
    <property type="match status" value="1"/>
</dbReference>
<evidence type="ECO:0000259" key="1">
    <source>
        <dbReference type="Pfam" id="PF00849"/>
    </source>
</evidence>
<accession>A0A4P7P0S6</accession>
<dbReference type="GO" id="GO:0001522">
    <property type="term" value="P:pseudouridine synthesis"/>
    <property type="evidence" value="ECO:0007669"/>
    <property type="project" value="InterPro"/>
</dbReference>
<feature type="domain" description="Pseudouridine synthase RsuA/RluA-like" evidence="1">
    <location>
        <begin position="113"/>
        <end position="252"/>
    </location>
</feature>
<gene>
    <name evidence="2" type="primary">rluA_3</name>
    <name evidence="2" type="ORF">GHNINEIG_01801</name>
</gene>
<dbReference type="GO" id="GO:0160151">
    <property type="term" value="F:tRNA pseudouridine(32) synthase activity"/>
    <property type="evidence" value="ECO:0007669"/>
    <property type="project" value="UniProtKB-EC"/>
</dbReference>
<reference evidence="2 3" key="1">
    <citation type="submission" date="2018-08" db="EMBL/GenBank/DDBJ databases">
        <title>Horizontal acquisition of hydrogen conversion ability and other habitat adaptations in Hydrogenovibrio crunogenus strains.</title>
        <authorList>
            <person name="Gonnella G."/>
            <person name="Adam N."/>
            <person name="Perner M."/>
        </authorList>
    </citation>
    <scope>NUCLEOTIDE SEQUENCE [LARGE SCALE GENOMIC DNA]</scope>
    <source>
        <strain evidence="2 3">SP-41</strain>
    </source>
</reference>
<organism evidence="2 3">
    <name type="scientific">Hydrogenovibrio crunogenus</name>
    <dbReference type="NCBI Taxonomy" id="39765"/>
    <lineage>
        <taxon>Bacteria</taxon>
        <taxon>Pseudomonadati</taxon>
        <taxon>Pseudomonadota</taxon>
        <taxon>Gammaproteobacteria</taxon>
        <taxon>Thiotrichales</taxon>
        <taxon>Piscirickettsiaceae</taxon>
        <taxon>Hydrogenovibrio</taxon>
    </lineage>
</organism>
<dbReference type="EMBL" id="CP032096">
    <property type="protein sequence ID" value="QBZ83740.1"/>
    <property type="molecule type" value="Genomic_DNA"/>
</dbReference>
<dbReference type="Gene3D" id="3.30.2350.10">
    <property type="entry name" value="Pseudouridine synthase"/>
    <property type="match status" value="1"/>
</dbReference>
<dbReference type="Proteomes" id="UP000296201">
    <property type="component" value="Chromosome"/>
</dbReference>
<dbReference type="InterPro" id="IPR020103">
    <property type="entry name" value="PsdUridine_synth_cat_dom_sf"/>
</dbReference>
<sequence>MTTTSTTDHSIDRAKPFECHFTLEQAQPLLDALQSHLPDGFGFSNQQLKRFCQQGAVWVSEPLNQPQIRSKKARVRRAKKLLKEGAEVSFYFNEAILNAEIPPPVLIKDCHDFSVWYKPKGVLSQGSKWGDHTTLNRWIETQYLFKESPEKRPCWIVHRLDKATDGLMLIAHNKKSAQRLAHRFETRQIGKTYQAWVKGKFGETEHTYDQEINGKPALTTAQQLTYNSENDCSLVQVSIATGRKHQIRIHLSEAGFPIIGDRLYGDAQAADQDLQLTAVEITFLSPQGNIEQQFQLPENIRPNISI</sequence>
<dbReference type="OrthoDB" id="9807829at2"/>
<dbReference type="InterPro" id="IPR006145">
    <property type="entry name" value="PsdUridine_synth_RsuA/RluA"/>
</dbReference>
<dbReference type="AlphaFoldDB" id="A0A4P7P0S6"/>